<dbReference type="CDD" id="cd20707">
    <property type="entry name" value="MIX_III"/>
    <property type="match status" value="1"/>
</dbReference>
<proteinExistence type="predicted"/>
<dbReference type="InterPro" id="IPR048126">
    <property type="entry name" value="Toxin_VasX"/>
</dbReference>
<feature type="transmembrane region" description="Helical" evidence="1">
    <location>
        <begin position="759"/>
        <end position="779"/>
    </location>
</feature>
<dbReference type="Pfam" id="PF20249">
    <property type="entry name" value="VasX_N"/>
    <property type="match status" value="1"/>
</dbReference>
<evidence type="ECO:0000313" key="4">
    <source>
        <dbReference type="Proteomes" id="UP001156836"/>
    </source>
</evidence>
<evidence type="ECO:0000313" key="3">
    <source>
        <dbReference type="EMBL" id="GLS03519.1"/>
    </source>
</evidence>
<keyword evidence="1" id="KW-0812">Transmembrane</keyword>
<gene>
    <name evidence="3" type="ORF">GCM10007860_06630</name>
</gene>
<dbReference type="RefSeq" id="WP_018749109.1">
    <property type="nucleotide sequence ID" value="NZ_BSOZ01000005.1"/>
</dbReference>
<comment type="caution">
    <text evidence="3">The sequence shown here is derived from an EMBL/GenBank/DDBJ whole genome shotgun (WGS) entry which is preliminary data.</text>
</comment>
<sequence length="842" mass="92359">MSECKTKCKMCDKRGLPILLTRYAIAPHDSGAPAVQGGFIVTDQGGAKIELKDAAMYTQRLLRSGYLYVFDEKRNRWHAYFITPDGYYMPFDLPKTGPTPPAITGDPKKIVPCNPEKNGIIAGCITLSTPTEAGKVWFGFSDVEWTKAVWQRHQDASYRTLHMREFDVAKWLASGTHRHTGGIHLHASYIAEYATGVSKKTFAFSPAQFNQRTGQSKGLIHDFENLNRGKGAFVALNDPAGLAMDLAALMTSTLNAFMTRTDHHRKLTVSTAIQSIQAGIYRHAEEEALADADMAQSQMLAQSSGMLLLTESGRRSYDAMGKVSAETLEDYKVDAWKKYQASYHESDRAKFQKEFDKKLGELDTHYIAPLAVAHAAWMKSQRMAHAFECNFDEHNTDSGQVYTSVLSLCVGATQDKQACFDLYSEWMHGRLDDKKNLLLRGLILNQGEYAKVIAKGATVSVDPRGLPWDGMIGGVGASIDRTLENKPDLIGRLIVQMAGPIMRSMKTVAESGALPEALVAVGVVSKAPILRIEFKGNLRDFQAYVVEELIKARGETLPPHGLKAAVNRELRLMQIKGVKLEGTRQKKFLVIAGLDDLKRVSASGKQTERARALAKALANVDDLRKMELSRWRQSVNKGVIRLKGSLPLAFGALAALLQWVALGKLTEDLEKANKTGQDKADATWRYRAGWAAFGGTVAESLGTAVSKIPLAALRLGPATANLLVDALRLGGRTLGLLGAGIVAFWDARKGVTELNNENYGLAGAYFLSATLGVAGTLVIMLGTFAAATGIGIILILLALCISVLIEHFKPNPVQEWLKKSFFGDKGFRSLDEEMLELKRIYE</sequence>
<dbReference type="NCBIfam" id="NF041559">
    <property type="entry name" value="BTH_I2691_fam"/>
    <property type="match status" value="1"/>
</dbReference>
<keyword evidence="1" id="KW-1133">Transmembrane helix</keyword>
<keyword evidence="1" id="KW-0472">Membrane</keyword>
<feature type="transmembrane region" description="Helical" evidence="1">
    <location>
        <begin position="729"/>
        <end position="747"/>
    </location>
</feature>
<evidence type="ECO:0000259" key="2">
    <source>
        <dbReference type="Pfam" id="PF20249"/>
    </source>
</evidence>
<protein>
    <recommendedName>
        <fullName evidence="2">Toxin VasX N-terminal region domain-containing protein</fullName>
    </recommendedName>
</protein>
<dbReference type="EMBL" id="BSOZ01000005">
    <property type="protein sequence ID" value="GLS03519.1"/>
    <property type="molecule type" value="Genomic_DNA"/>
</dbReference>
<organism evidence="3 4">
    <name type="scientific">Chitiniphilus shinanonensis</name>
    <dbReference type="NCBI Taxonomy" id="553088"/>
    <lineage>
        <taxon>Bacteria</taxon>
        <taxon>Pseudomonadati</taxon>
        <taxon>Pseudomonadota</taxon>
        <taxon>Betaproteobacteria</taxon>
        <taxon>Neisseriales</taxon>
        <taxon>Chitinibacteraceae</taxon>
        <taxon>Chitiniphilus</taxon>
    </lineage>
</organism>
<accession>A0ABQ6BUN4</accession>
<dbReference type="Proteomes" id="UP001156836">
    <property type="component" value="Unassembled WGS sequence"/>
</dbReference>
<dbReference type="InterPro" id="IPR046864">
    <property type="entry name" value="VasX_N"/>
</dbReference>
<keyword evidence="4" id="KW-1185">Reference proteome</keyword>
<feature type="domain" description="Toxin VasX N-terminal region" evidence="2">
    <location>
        <begin position="8"/>
        <end position="172"/>
    </location>
</feature>
<evidence type="ECO:0000256" key="1">
    <source>
        <dbReference type="SAM" id="Phobius"/>
    </source>
</evidence>
<name>A0ABQ6BUN4_9NEIS</name>
<feature type="transmembrane region" description="Helical" evidence="1">
    <location>
        <begin position="785"/>
        <end position="805"/>
    </location>
</feature>
<reference evidence="4" key="1">
    <citation type="journal article" date="2019" name="Int. J. Syst. Evol. Microbiol.">
        <title>The Global Catalogue of Microorganisms (GCM) 10K type strain sequencing project: providing services to taxonomists for standard genome sequencing and annotation.</title>
        <authorList>
            <consortium name="The Broad Institute Genomics Platform"/>
            <consortium name="The Broad Institute Genome Sequencing Center for Infectious Disease"/>
            <person name="Wu L."/>
            <person name="Ma J."/>
        </authorList>
    </citation>
    <scope>NUCLEOTIDE SEQUENCE [LARGE SCALE GENOMIC DNA]</scope>
    <source>
        <strain evidence="4">NBRC 104970</strain>
    </source>
</reference>